<protein>
    <submittedName>
        <fullName evidence="3">YdcF family protein</fullName>
    </submittedName>
</protein>
<dbReference type="InterPro" id="IPR014729">
    <property type="entry name" value="Rossmann-like_a/b/a_fold"/>
</dbReference>
<keyword evidence="4" id="KW-1185">Reference proteome</keyword>
<evidence type="ECO:0000313" key="4">
    <source>
        <dbReference type="Proteomes" id="UP000317371"/>
    </source>
</evidence>
<dbReference type="RefSeq" id="WP_141612244.1">
    <property type="nucleotide sequence ID" value="NZ_VIGC02000041.1"/>
</dbReference>
<dbReference type="InterPro" id="IPR051599">
    <property type="entry name" value="Cell_Envelope_Assoc"/>
</dbReference>
<evidence type="ECO:0000256" key="1">
    <source>
        <dbReference type="SAM" id="Phobius"/>
    </source>
</evidence>
<dbReference type="CDD" id="cd06259">
    <property type="entry name" value="YdcF-like"/>
    <property type="match status" value="1"/>
</dbReference>
<dbReference type="Gene3D" id="3.40.50.620">
    <property type="entry name" value="HUPs"/>
    <property type="match status" value="1"/>
</dbReference>
<evidence type="ECO:0000313" key="3">
    <source>
        <dbReference type="EMBL" id="TQE93383.1"/>
    </source>
</evidence>
<dbReference type="GO" id="GO:0000270">
    <property type="term" value="P:peptidoglycan metabolic process"/>
    <property type="evidence" value="ECO:0007669"/>
    <property type="project" value="TreeGrafter"/>
</dbReference>
<dbReference type="PROSITE" id="PS51257">
    <property type="entry name" value="PROKAR_LIPOPROTEIN"/>
    <property type="match status" value="1"/>
</dbReference>
<dbReference type="PANTHER" id="PTHR30336">
    <property type="entry name" value="INNER MEMBRANE PROTEIN, PROBABLE PERMEASE"/>
    <property type="match status" value="1"/>
</dbReference>
<gene>
    <name evidence="3" type="ORF">FKZ61_21590</name>
</gene>
<dbReference type="Proteomes" id="UP000317371">
    <property type="component" value="Unassembled WGS sequence"/>
</dbReference>
<keyword evidence="1" id="KW-0812">Transmembrane</keyword>
<dbReference type="Pfam" id="PF02698">
    <property type="entry name" value="DUF218"/>
    <property type="match status" value="1"/>
</dbReference>
<dbReference type="GO" id="GO:0043164">
    <property type="term" value="P:Gram-negative-bacterium-type cell wall biogenesis"/>
    <property type="evidence" value="ECO:0007669"/>
    <property type="project" value="TreeGrafter"/>
</dbReference>
<dbReference type="InterPro" id="IPR003848">
    <property type="entry name" value="DUF218"/>
</dbReference>
<feature type="transmembrane region" description="Helical" evidence="1">
    <location>
        <begin position="35"/>
        <end position="55"/>
    </location>
</feature>
<dbReference type="AlphaFoldDB" id="A0A540VBE1"/>
<reference evidence="3 4" key="1">
    <citation type="submission" date="2019-06" db="EMBL/GenBank/DDBJ databases">
        <title>Genome sequence of Litorilinea aerophila BAA-2444.</title>
        <authorList>
            <person name="Maclea K.S."/>
            <person name="Maurais E.G."/>
            <person name="Iannazzi L.C."/>
        </authorList>
    </citation>
    <scope>NUCLEOTIDE SEQUENCE [LARGE SCALE GENOMIC DNA]</scope>
    <source>
        <strain evidence="3 4">ATCC BAA-2444</strain>
    </source>
</reference>
<keyword evidence="1" id="KW-0472">Membrane</keyword>
<name>A0A540VBE1_9CHLR</name>
<dbReference type="InParanoid" id="A0A540VBE1"/>
<proteinExistence type="predicted"/>
<accession>A0A540VBE1</accession>
<sequence length="263" mass="29539">MFLFLFKLLPLFIYPLGLACLFLALGLLLHRRPGWQSAGVSLALLTLLVFGNRWVAKGLASSLEWQYLPEGEIPEAEVIVILGGATRPHEDPRPLTEVNEGGDRLLYGAWLYHQGKAPAVLVSGGYIEWLGSTTPEAQSMRESLLLLGVPDEAIWLEAESRNTYENGLRVQAMLEPMGIRRIILVTSAMHMPRSVLIFRKLGFEVIPAPTDFMVTQAEMAYLRRGDWQVQLLNLVPAADNLELSTRVLKEYIGILVYRLRGWL</sequence>
<dbReference type="OrthoDB" id="9782395at2"/>
<dbReference type="EMBL" id="VIGC01000041">
    <property type="protein sequence ID" value="TQE93383.1"/>
    <property type="molecule type" value="Genomic_DNA"/>
</dbReference>
<keyword evidence="1" id="KW-1133">Transmembrane helix</keyword>
<feature type="domain" description="DUF218" evidence="2">
    <location>
        <begin position="77"/>
        <end position="253"/>
    </location>
</feature>
<organism evidence="3 4">
    <name type="scientific">Litorilinea aerophila</name>
    <dbReference type="NCBI Taxonomy" id="1204385"/>
    <lineage>
        <taxon>Bacteria</taxon>
        <taxon>Bacillati</taxon>
        <taxon>Chloroflexota</taxon>
        <taxon>Caldilineae</taxon>
        <taxon>Caldilineales</taxon>
        <taxon>Caldilineaceae</taxon>
        <taxon>Litorilinea</taxon>
    </lineage>
</organism>
<dbReference type="GO" id="GO:0005886">
    <property type="term" value="C:plasma membrane"/>
    <property type="evidence" value="ECO:0007669"/>
    <property type="project" value="TreeGrafter"/>
</dbReference>
<dbReference type="PANTHER" id="PTHR30336:SF4">
    <property type="entry name" value="ENVELOPE BIOGENESIS FACTOR ELYC"/>
    <property type="match status" value="1"/>
</dbReference>
<evidence type="ECO:0000259" key="2">
    <source>
        <dbReference type="Pfam" id="PF02698"/>
    </source>
</evidence>
<comment type="caution">
    <text evidence="3">The sequence shown here is derived from an EMBL/GenBank/DDBJ whole genome shotgun (WGS) entry which is preliminary data.</text>
</comment>
<feature type="transmembrane region" description="Helical" evidence="1">
    <location>
        <begin position="12"/>
        <end position="29"/>
    </location>
</feature>